<comment type="caution">
    <text evidence="2">The sequence shown here is derived from an EMBL/GenBank/DDBJ whole genome shotgun (WGS) entry which is preliminary data.</text>
</comment>
<evidence type="ECO:0000313" key="3">
    <source>
        <dbReference type="Proteomes" id="UP001195483"/>
    </source>
</evidence>
<keyword evidence="1" id="KW-0472">Membrane</keyword>
<reference evidence="2" key="2">
    <citation type="journal article" date="2021" name="Genome Biol. Evol.">
        <title>Developing a high-quality reference genome for a parasitic bivalve with doubly uniparental inheritance (Bivalvia: Unionida).</title>
        <authorList>
            <person name="Smith C.H."/>
        </authorList>
    </citation>
    <scope>NUCLEOTIDE SEQUENCE</scope>
    <source>
        <strain evidence="2">CHS0354</strain>
        <tissue evidence="2">Mantle</tissue>
    </source>
</reference>
<keyword evidence="1" id="KW-0812">Transmembrane</keyword>
<feature type="transmembrane region" description="Helical" evidence="1">
    <location>
        <begin position="81"/>
        <end position="101"/>
    </location>
</feature>
<proteinExistence type="predicted"/>
<dbReference type="AlphaFoldDB" id="A0AAE0SG94"/>
<sequence>MLIRWAPWYTTVVPIFDQIDVAPKISLFFSDDFLVQSILKCCKTLSPLDILYLIPSIICPLCSSLTPHVCFTIKDAHSGAAIMATVAVVGIAPHISCYLIIHAIVISNTHRIPSSPKNVSA</sequence>
<accession>A0AAE0SG94</accession>
<evidence type="ECO:0000313" key="2">
    <source>
        <dbReference type="EMBL" id="KAK3591191.1"/>
    </source>
</evidence>
<feature type="transmembrane region" description="Helical" evidence="1">
    <location>
        <begin position="50"/>
        <end position="69"/>
    </location>
</feature>
<keyword evidence="1" id="KW-1133">Transmembrane helix</keyword>
<protein>
    <submittedName>
        <fullName evidence="2">Uncharacterized protein</fullName>
    </submittedName>
</protein>
<name>A0AAE0SG94_9BIVA</name>
<evidence type="ECO:0000256" key="1">
    <source>
        <dbReference type="SAM" id="Phobius"/>
    </source>
</evidence>
<dbReference type="Proteomes" id="UP001195483">
    <property type="component" value="Unassembled WGS sequence"/>
</dbReference>
<reference evidence="2" key="3">
    <citation type="submission" date="2023-05" db="EMBL/GenBank/DDBJ databases">
        <authorList>
            <person name="Smith C.H."/>
        </authorList>
    </citation>
    <scope>NUCLEOTIDE SEQUENCE</scope>
    <source>
        <strain evidence="2">CHS0354</strain>
        <tissue evidence="2">Mantle</tissue>
    </source>
</reference>
<reference evidence="2" key="1">
    <citation type="journal article" date="2021" name="Genome Biol. Evol.">
        <title>A High-Quality Reference Genome for a Parasitic Bivalve with Doubly Uniparental Inheritance (Bivalvia: Unionida).</title>
        <authorList>
            <person name="Smith C.H."/>
        </authorList>
    </citation>
    <scope>NUCLEOTIDE SEQUENCE</scope>
    <source>
        <strain evidence="2">CHS0354</strain>
    </source>
</reference>
<organism evidence="2 3">
    <name type="scientific">Potamilus streckersoni</name>
    <dbReference type="NCBI Taxonomy" id="2493646"/>
    <lineage>
        <taxon>Eukaryota</taxon>
        <taxon>Metazoa</taxon>
        <taxon>Spiralia</taxon>
        <taxon>Lophotrochozoa</taxon>
        <taxon>Mollusca</taxon>
        <taxon>Bivalvia</taxon>
        <taxon>Autobranchia</taxon>
        <taxon>Heteroconchia</taxon>
        <taxon>Palaeoheterodonta</taxon>
        <taxon>Unionida</taxon>
        <taxon>Unionoidea</taxon>
        <taxon>Unionidae</taxon>
        <taxon>Ambleminae</taxon>
        <taxon>Lampsilini</taxon>
        <taxon>Potamilus</taxon>
    </lineage>
</organism>
<dbReference type="EMBL" id="JAEAOA010000299">
    <property type="protein sequence ID" value="KAK3591191.1"/>
    <property type="molecule type" value="Genomic_DNA"/>
</dbReference>
<gene>
    <name evidence="2" type="ORF">CHS0354_003817</name>
</gene>
<keyword evidence="3" id="KW-1185">Reference proteome</keyword>